<dbReference type="PANTHER" id="PTHR45761">
    <property type="entry name" value="EXTENDED SYNAPTOTAGMIN-LIKE PROTEIN 2, ISOFORM C"/>
    <property type="match status" value="1"/>
</dbReference>
<reference evidence="2" key="1">
    <citation type="submission" date="2011-11" db="EMBL/GenBank/DDBJ databases">
        <title>Decoding the brain transcriptome of the Eastern honeybee (Apis cerana) based on pyrosequencing.</title>
        <authorList>
            <person name="Sun L."/>
            <person name="Zheng H."/>
            <person name="Wang Y."/>
            <person name="Xie X."/>
            <person name="Zhu Y."/>
            <person name="Gu W."/>
            <person name="Wang S."/>
        </authorList>
    </citation>
    <scope>NUCLEOTIDE SEQUENCE</scope>
    <source>
        <tissue evidence="2">Brain</tissue>
    </source>
</reference>
<dbReference type="AlphaFoldDB" id="V9ID16"/>
<dbReference type="GO" id="GO:0031210">
    <property type="term" value="F:phosphatidylcholine binding"/>
    <property type="evidence" value="ECO:0007669"/>
    <property type="project" value="TreeGrafter"/>
</dbReference>
<dbReference type="SUPFAM" id="SSF49562">
    <property type="entry name" value="C2 domain (Calcium/lipid-binding domain, CaLB)"/>
    <property type="match status" value="1"/>
</dbReference>
<gene>
    <name evidence="2" type="ORF">ACCB00901.1</name>
</gene>
<dbReference type="InterPro" id="IPR035892">
    <property type="entry name" value="C2_domain_sf"/>
</dbReference>
<feature type="domain" description="C2" evidence="1">
    <location>
        <begin position="1"/>
        <end position="65"/>
    </location>
</feature>
<sequence length="73" mass="8346">MKDNCNPIFDEQFEYVVSQADLNSRTLEVSVCTQKGWLSTGSNVMGQVHINLNEIDVTKSFTSWYDLQPETKD</sequence>
<evidence type="ECO:0000259" key="1">
    <source>
        <dbReference type="PROSITE" id="PS50004"/>
    </source>
</evidence>
<name>V9ID16_APICE</name>
<proteinExistence type="evidence at transcript level"/>
<dbReference type="GO" id="GO:0005544">
    <property type="term" value="F:calcium-dependent phospholipid binding"/>
    <property type="evidence" value="ECO:0007669"/>
    <property type="project" value="TreeGrafter"/>
</dbReference>
<protein>
    <recommendedName>
        <fullName evidence="1">C2 domain-containing protein</fullName>
    </recommendedName>
</protein>
<dbReference type="PROSITE" id="PS50004">
    <property type="entry name" value="C2"/>
    <property type="match status" value="1"/>
</dbReference>
<dbReference type="Pfam" id="PF00168">
    <property type="entry name" value="C2"/>
    <property type="match status" value="1"/>
</dbReference>
<dbReference type="GO" id="GO:0008429">
    <property type="term" value="F:phosphatidylethanolamine binding"/>
    <property type="evidence" value="ECO:0007669"/>
    <property type="project" value="TreeGrafter"/>
</dbReference>
<dbReference type="InterPro" id="IPR000008">
    <property type="entry name" value="C2_dom"/>
</dbReference>
<dbReference type="InterPro" id="IPR051634">
    <property type="entry name" value="Extended_Synaptotagmin"/>
</dbReference>
<accession>V9ID16</accession>
<organism evidence="2">
    <name type="scientific">Apis cerana</name>
    <name type="common">Indian honeybee</name>
    <dbReference type="NCBI Taxonomy" id="7461"/>
    <lineage>
        <taxon>Eukaryota</taxon>
        <taxon>Metazoa</taxon>
        <taxon>Ecdysozoa</taxon>
        <taxon>Arthropoda</taxon>
        <taxon>Hexapoda</taxon>
        <taxon>Insecta</taxon>
        <taxon>Pterygota</taxon>
        <taxon>Neoptera</taxon>
        <taxon>Endopterygota</taxon>
        <taxon>Hymenoptera</taxon>
        <taxon>Apocrita</taxon>
        <taxon>Aculeata</taxon>
        <taxon>Apoidea</taxon>
        <taxon>Anthophila</taxon>
        <taxon>Apidae</taxon>
        <taxon>Apis</taxon>
    </lineage>
</organism>
<dbReference type="GO" id="GO:0035091">
    <property type="term" value="F:phosphatidylinositol binding"/>
    <property type="evidence" value="ECO:0007669"/>
    <property type="project" value="TreeGrafter"/>
</dbReference>
<dbReference type="EMBL" id="JR038648">
    <property type="protein sequence ID" value="AEY58356.1"/>
    <property type="molecule type" value="mRNA"/>
</dbReference>
<dbReference type="GO" id="GO:0005509">
    <property type="term" value="F:calcium ion binding"/>
    <property type="evidence" value="ECO:0007669"/>
    <property type="project" value="TreeGrafter"/>
</dbReference>
<dbReference type="PANTHER" id="PTHR45761:SF1">
    <property type="entry name" value="EXTENDED SYNAPTOTAGMIN-LIKE PROTEIN 2, ISOFORM C"/>
    <property type="match status" value="1"/>
</dbReference>
<evidence type="ECO:0000313" key="2">
    <source>
        <dbReference type="EMBL" id="AEY58356.1"/>
    </source>
</evidence>
<dbReference type="GO" id="GO:0005789">
    <property type="term" value="C:endoplasmic reticulum membrane"/>
    <property type="evidence" value="ECO:0007669"/>
    <property type="project" value="TreeGrafter"/>
</dbReference>
<dbReference type="Gene3D" id="2.60.40.150">
    <property type="entry name" value="C2 domain"/>
    <property type="match status" value="1"/>
</dbReference>